<dbReference type="AlphaFoldDB" id="A0A2J0Q7J2"/>
<evidence type="ECO:0000313" key="3">
    <source>
        <dbReference type="Proteomes" id="UP000228496"/>
    </source>
</evidence>
<organism evidence="2 3">
    <name type="scientific">Candidatus Yanofskybacteria bacterium CG10_big_fil_rev_8_21_14_0_10_36_16</name>
    <dbReference type="NCBI Taxonomy" id="1975096"/>
    <lineage>
        <taxon>Bacteria</taxon>
        <taxon>Candidatus Yanofskyibacteriota</taxon>
    </lineage>
</organism>
<accession>A0A2J0Q7J2</accession>
<dbReference type="InterPro" id="IPR002826">
    <property type="entry name" value="MptE-like"/>
</dbReference>
<gene>
    <name evidence="2" type="ORF">COV29_02095</name>
</gene>
<dbReference type="EMBL" id="PCXQ01000004">
    <property type="protein sequence ID" value="PJE51043.1"/>
    <property type="molecule type" value="Genomic_DNA"/>
</dbReference>
<feature type="domain" description="6-hydroxymethylpterin diphosphokinase MptE-like" evidence="1">
    <location>
        <begin position="27"/>
        <end position="103"/>
    </location>
</feature>
<dbReference type="Proteomes" id="UP000228496">
    <property type="component" value="Unassembled WGS sequence"/>
</dbReference>
<proteinExistence type="predicted"/>
<comment type="caution">
    <text evidence="2">The sequence shown here is derived from an EMBL/GenBank/DDBJ whole genome shotgun (WGS) entry which is preliminary data.</text>
</comment>
<reference evidence="2 3" key="1">
    <citation type="submission" date="2017-09" db="EMBL/GenBank/DDBJ databases">
        <title>Depth-based differentiation of microbial function through sediment-hosted aquifers and enrichment of novel symbionts in the deep terrestrial subsurface.</title>
        <authorList>
            <person name="Probst A.J."/>
            <person name="Ladd B."/>
            <person name="Jarett J.K."/>
            <person name="Geller-Mcgrath D.E."/>
            <person name="Sieber C.M."/>
            <person name="Emerson J.B."/>
            <person name="Anantharaman K."/>
            <person name="Thomas B.C."/>
            <person name="Malmstrom R."/>
            <person name="Stieglmeier M."/>
            <person name="Klingl A."/>
            <person name="Woyke T."/>
            <person name="Ryan C.M."/>
            <person name="Banfield J.F."/>
        </authorList>
    </citation>
    <scope>NUCLEOTIDE SEQUENCE [LARGE SCALE GENOMIC DNA]</scope>
    <source>
        <strain evidence="2">CG10_big_fil_rev_8_21_14_0_10_36_16</strain>
    </source>
</reference>
<dbReference type="Pfam" id="PF01973">
    <property type="entry name" value="MptE-like"/>
    <property type="match status" value="1"/>
</dbReference>
<protein>
    <recommendedName>
        <fullName evidence="1">6-hydroxymethylpterin diphosphokinase MptE-like domain-containing protein</fullName>
    </recommendedName>
</protein>
<sequence length="333" mass="37873">MSLGKKLSLKIGEATALKTESIGLKNAKRNAPYFSNTVEDLAVSNKEAAIVIVGGPSLHRKNPVEKILNSNFKGDIVTADGSLGYCLRNGLVPDYVLCLDPHPYRIVRWFGDPDLESRPEDDYYSRQDLDPEHWKDEKKWNKELIKLVNHHGPRIKAILSTSVDTTITKRCIEAGMEIFWWNPLYDDIDEPNSVAKKLNDETGIPCMVTGGNVGTASWIFAHAILNRKHVALAGIDLSYAPGTPHRNTQYYYELIELFGDRAPEAFIDIYNPYLNETWFTDPTYYWFKNVFLELAPEANCTTYNCTEGGILFEDPIKFIPMSEFLYKFTERGE</sequence>
<name>A0A2J0Q7J2_9BACT</name>
<evidence type="ECO:0000313" key="2">
    <source>
        <dbReference type="EMBL" id="PJE51043.1"/>
    </source>
</evidence>
<evidence type="ECO:0000259" key="1">
    <source>
        <dbReference type="Pfam" id="PF01973"/>
    </source>
</evidence>